<dbReference type="RefSeq" id="WP_133484297.1">
    <property type="nucleotide sequence ID" value="NZ_SNWH01000030.1"/>
</dbReference>
<dbReference type="AlphaFoldDB" id="A0A4R6GQI0"/>
<dbReference type="Proteomes" id="UP000295150">
    <property type="component" value="Unassembled WGS sequence"/>
</dbReference>
<evidence type="ECO:0000313" key="2">
    <source>
        <dbReference type="Proteomes" id="UP000295150"/>
    </source>
</evidence>
<comment type="caution">
    <text evidence="1">The sequence shown here is derived from an EMBL/GenBank/DDBJ whole genome shotgun (WGS) entry which is preliminary data.</text>
</comment>
<dbReference type="EMBL" id="SNWH01000030">
    <property type="protein sequence ID" value="TDN97572.1"/>
    <property type="molecule type" value="Genomic_DNA"/>
</dbReference>
<organism evidence="1 2">
    <name type="scientific">Halomonas ventosae</name>
    <dbReference type="NCBI Taxonomy" id="229007"/>
    <lineage>
        <taxon>Bacteria</taxon>
        <taxon>Pseudomonadati</taxon>
        <taxon>Pseudomonadota</taxon>
        <taxon>Gammaproteobacteria</taxon>
        <taxon>Oceanospirillales</taxon>
        <taxon>Halomonadaceae</taxon>
        <taxon>Halomonas</taxon>
    </lineage>
</organism>
<dbReference type="GO" id="GO:0015716">
    <property type="term" value="P:organic phosphonate transport"/>
    <property type="evidence" value="ECO:0007669"/>
    <property type="project" value="InterPro"/>
</dbReference>
<sequence length="155" mass="16596">MNANQEHTVEHLFGLVATSPVAALKQVAQDFSLMALARSARARTARMMLPLPDPVSGGRFFLGEVLVAEATAEAQGLQGYMIRVGDDLHAARLGAAIMLAAEEYPERVARITELLGSQLATGRHAAERAAVRATRVRFDGGEAEAYAASDFTTDR</sequence>
<proteinExistence type="predicted"/>
<gene>
    <name evidence="1" type="ORF">DFO68_1303</name>
</gene>
<dbReference type="InterPro" id="IPR009609">
    <property type="entry name" value="Phosphonate_metab_PhnG"/>
</dbReference>
<name>A0A4R6GQI0_9GAMM</name>
<protein>
    <submittedName>
        <fullName evidence="1">Phosphonate metabolism protein PhnG</fullName>
    </submittedName>
</protein>
<reference evidence="1 2" key="1">
    <citation type="submission" date="2019-03" db="EMBL/GenBank/DDBJ databases">
        <title>Freshwater and sediment microbial communities from various areas in North America, analyzing microbe dynamics in response to fracking.</title>
        <authorList>
            <person name="Lamendella R."/>
        </authorList>
    </citation>
    <scope>NUCLEOTIDE SEQUENCE [LARGE SCALE GENOMIC DNA]</scope>
    <source>
        <strain evidence="1 2">1_TX</strain>
    </source>
</reference>
<dbReference type="Pfam" id="PF06754">
    <property type="entry name" value="PhnG"/>
    <property type="match status" value="1"/>
</dbReference>
<accession>A0A4R6GQI0</accession>
<dbReference type="GO" id="GO:0019634">
    <property type="term" value="P:organic phosphonate metabolic process"/>
    <property type="evidence" value="ECO:0007669"/>
    <property type="project" value="InterPro"/>
</dbReference>
<keyword evidence="2" id="KW-1185">Reference proteome</keyword>
<evidence type="ECO:0000313" key="1">
    <source>
        <dbReference type="EMBL" id="TDN97572.1"/>
    </source>
</evidence>